<proteinExistence type="predicted"/>
<comment type="caution">
    <text evidence="1">The sequence shown here is derived from an EMBL/GenBank/DDBJ whole genome shotgun (WGS) entry which is preliminary data.</text>
</comment>
<evidence type="ECO:0000313" key="2">
    <source>
        <dbReference type="Proteomes" id="UP000474718"/>
    </source>
</evidence>
<name>A0ABW9WWW9_9FIRM</name>
<dbReference type="EMBL" id="WWVX01000005">
    <property type="protein sequence ID" value="MZL69725.1"/>
    <property type="molecule type" value="Genomic_DNA"/>
</dbReference>
<dbReference type="RefSeq" id="WP_161213460.1">
    <property type="nucleotide sequence ID" value="NZ_WWVX01000005.1"/>
</dbReference>
<evidence type="ECO:0000313" key="1">
    <source>
        <dbReference type="EMBL" id="MZL69725.1"/>
    </source>
</evidence>
<reference evidence="1 2" key="1">
    <citation type="journal article" date="2019" name="Nat. Med.">
        <title>A library of human gut bacterial isolates paired with longitudinal multiomics data enables mechanistic microbiome research.</title>
        <authorList>
            <person name="Poyet M."/>
            <person name="Groussin M."/>
            <person name="Gibbons S.M."/>
            <person name="Avila-Pacheco J."/>
            <person name="Jiang X."/>
            <person name="Kearney S.M."/>
            <person name="Perrotta A.R."/>
            <person name="Berdy B."/>
            <person name="Zhao S."/>
            <person name="Lieberman T.D."/>
            <person name="Swanson P.K."/>
            <person name="Smith M."/>
            <person name="Roesemann S."/>
            <person name="Alexander J.E."/>
            <person name="Rich S.A."/>
            <person name="Livny J."/>
            <person name="Vlamakis H."/>
            <person name="Clish C."/>
            <person name="Bullock K."/>
            <person name="Deik A."/>
            <person name="Scott J."/>
            <person name="Pierce K.A."/>
            <person name="Xavier R.J."/>
            <person name="Alm E.J."/>
        </authorList>
    </citation>
    <scope>NUCLEOTIDE SEQUENCE [LARGE SCALE GENOMIC DNA]</scope>
    <source>
        <strain evidence="1 2">BIOML-A2</strain>
    </source>
</reference>
<dbReference type="InterPro" id="IPR046557">
    <property type="entry name" value="DUF6711"/>
</dbReference>
<protein>
    <submittedName>
        <fullName evidence="1">Uncharacterized protein</fullName>
    </submittedName>
</protein>
<organism evidence="1 2">
    <name type="scientific">Bittarella massiliensis</name>
    <name type="common">ex Durand et al. 2017</name>
    <dbReference type="NCBI Taxonomy" id="1720313"/>
    <lineage>
        <taxon>Bacteria</taxon>
        <taxon>Bacillati</taxon>
        <taxon>Bacillota</taxon>
        <taxon>Clostridia</taxon>
        <taxon>Eubacteriales</taxon>
        <taxon>Oscillospiraceae</taxon>
        <taxon>Bittarella (ex Durand et al. 2017)</taxon>
    </lineage>
</organism>
<dbReference type="Proteomes" id="UP000474718">
    <property type="component" value="Unassembled WGS sequence"/>
</dbReference>
<sequence length="117" mass="13282">MENLIAIDGMALPVPDAITVTIMDLDGESERNSLGQLIRDRVATKRKVEVEYKKLDGPTMRTVLEKVEPVFFALAYPDPYTGGRRTITAYCGDRSVPIKYIRNGQIYWNVKLSMTER</sequence>
<gene>
    <name evidence="1" type="ORF">GT747_08150</name>
</gene>
<keyword evidence="2" id="KW-1185">Reference proteome</keyword>
<accession>A0ABW9WWW9</accession>
<dbReference type="Pfam" id="PF20458">
    <property type="entry name" value="DUF6711"/>
    <property type="match status" value="1"/>
</dbReference>